<proteinExistence type="predicted"/>
<dbReference type="EMBL" id="SLVM01000007">
    <property type="protein sequence ID" value="TCM85505.1"/>
    <property type="molecule type" value="Genomic_DNA"/>
</dbReference>
<protein>
    <submittedName>
        <fullName evidence="1">Methyl-accepting chemotaxis protein</fullName>
    </submittedName>
</protein>
<accession>A0A4R1YWI1</accession>
<dbReference type="Proteomes" id="UP000295277">
    <property type="component" value="Unassembled WGS sequence"/>
</dbReference>
<sequence>MTAALPHPMRPTARPPEAAALDSLRAGLERVFLDAGETLIAMEARFAELRGPLAELVDRAPCVIEAADGYARQLARSVGTLDDDLGRCNGDLDTLRRQVDALSATVATVARSVRMMQFVTTNARIQVFALRPRHAKLESFADNARALLDHSLATLADVQAITVELSSHLRNLARRRLPGLRAEVAALRPGFEALCGAVAGFREDRRNESAFGRPLAALLDRLQAAFDGVIVSLQTGDRASQRIDHAGQIHERAASDPDAGWLVGLADAQLAGAFGDLRDETATITATLAASVGRFDEIAGNGGTGSVEGRLRAFADLRSAVERARLAVEAIRSRREGVLASAESVTGNIADLRRVLADVSSLAEDLRLVGTNAVLACAELGGEGAALREIAGQLRLLASDSAAQLREMRDALSDSDARISDLIGELQGRTARTIAGIEGAGAAVASDLDRVCQAGRIVTDGIAALASSLHATVPETCEAMQAQVACLADLAASPGAAALPSAGADPDAELVPFWLLYSMESEREIHRDFCRGLGLAEPGEVGAGPPEELDIFF</sequence>
<gene>
    <name evidence="1" type="ORF">EV216_10779</name>
</gene>
<evidence type="ECO:0000313" key="2">
    <source>
        <dbReference type="Proteomes" id="UP000295277"/>
    </source>
</evidence>
<dbReference type="RefSeq" id="WP_132694196.1">
    <property type="nucleotide sequence ID" value="NZ_SLVM01000007.1"/>
</dbReference>
<dbReference type="AlphaFoldDB" id="A0A4R1YWI1"/>
<dbReference type="Gene3D" id="1.10.287.950">
    <property type="entry name" value="Methyl-accepting chemotaxis protein"/>
    <property type="match status" value="1"/>
</dbReference>
<reference evidence="1 2" key="1">
    <citation type="submission" date="2019-03" db="EMBL/GenBank/DDBJ databases">
        <title>Genomic Encyclopedia of Type Strains, Phase IV (KMG-IV): sequencing the most valuable type-strain genomes for metagenomic binning, comparative biology and taxonomic classification.</title>
        <authorList>
            <person name="Goeker M."/>
        </authorList>
    </citation>
    <scope>NUCLEOTIDE SEQUENCE [LARGE SCALE GENOMIC DNA]</scope>
    <source>
        <strain evidence="1 2">DSM 21153</strain>
    </source>
</reference>
<dbReference type="OrthoDB" id="9816265at2"/>
<dbReference type="SUPFAM" id="SSF58104">
    <property type="entry name" value="Methyl-accepting chemotaxis protein (MCP) signaling domain"/>
    <property type="match status" value="1"/>
</dbReference>
<organism evidence="1 2">
    <name type="scientific">Rhodovulum steppense</name>
    <dbReference type="NCBI Taxonomy" id="540251"/>
    <lineage>
        <taxon>Bacteria</taxon>
        <taxon>Pseudomonadati</taxon>
        <taxon>Pseudomonadota</taxon>
        <taxon>Alphaproteobacteria</taxon>
        <taxon>Rhodobacterales</taxon>
        <taxon>Paracoccaceae</taxon>
        <taxon>Rhodovulum</taxon>
    </lineage>
</organism>
<evidence type="ECO:0000313" key="1">
    <source>
        <dbReference type="EMBL" id="TCM85505.1"/>
    </source>
</evidence>
<name>A0A4R1YWI1_9RHOB</name>
<keyword evidence="2" id="KW-1185">Reference proteome</keyword>
<comment type="caution">
    <text evidence="1">The sequence shown here is derived from an EMBL/GenBank/DDBJ whole genome shotgun (WGS) entry which is preliminary data.</text>
</comment>